<dbReference type="Proteomes" id="UP000541470">
    <property type="component" value="Unassembled WGS sequence"/>
</dbReference>
<accession>A0A7Y0FUH7</accession>
<protein>
    <recommendedName>
        <fullName evidence="6">HTH-type transcriptional regulator TtuA</fullName>
    </recommendedName>
    <alternativeName>
        <fullName evidence="7">Tartrate utilization transcriptional regulator</fullName>
    </alternativeName>
</protein>
<evidence type="ECO:0000313" key="9">
    <source>
        <dbReference type="EMBL" id="NML72870.1"/>
    </source>
</evidence>
<evidence type="ECO:0000256" key="1">
    <source>
        <dbReference type="ARBA" id="ARBA00009437"/>
    </source>
</evidence>
<dbReference type="PRINTS" id="PR00039">
    <property type="entry name" value="HTHLYSR"/>
</dbReference>
<dbReference type="InterPro" id="IPR005119">
    <property type="entry name" value="LysR_subst-bd"/>
</dbReference>
<dbReference type="PANTHER" id="PTHR30537:SF26">
    <property type="entry name" value="GLYCINE CLEAVAGE SYSTEM TRANSCRIPTIONAL ACTIVATOR"/>
    <property type="match status" value="1"/>
</dbReference>
<proteinExistence type="inferred from homology"/>
<dbReference type="GO" id="GO:0043565">
    <property type="term" value="F:sequence-specific DNA binding"/>
    <property type="evidence" value="ECO:0007669"/>
    <property type="project" value="TreeGrafter"/>
</dbReference>
<comment type="function">
    <text evidence="5">Transcriptional regulator of the ttuABCDE tartrate utilization operon.</text>
</comment>
<dbReference type="GO" id="GO:0006351">
    <property type="term" value="P:DNA-templated transcription"/>
    <property type="evidence" value="ECO:0007669"/>
    <property type="project" value="TreeGrafter"/>
</dbReference>
<evidence type="ECO:0000313" key="10">
    <source>
        <dbReference type="Proteomes" id="UP000541470"/>
    </source>
</evidence>
<dbReference type="SUPFAM" id="SSF46785">
    <property type="entry name" value="Winged helix' DNA-binding domain"/>
    <property type="match status" value="1"/>
</dbReference>
<dbReference type="InterPro" id="IPR036388">
    <property type="entry name" value="WH-like_DNA-bd_sf"/>
</dbReference>
<evidence type="ECO:0000256" key="3">
    <source>
        <dbReference type="ARBA" id="ARBA00023125"/>
    </source>
</evidence>
<dbReference type="GO" id="GO:0003700">
    <property type="term" value="F:DNA-binding transcription factor activity"/>
    <property type="evidence" value="ECO:0007669"/>
    <property type="project" value="InterPro"/>
</dbReference>
<comment type="similarity">
    <text evidence="1">Belongs to the LysR transcriptional regulatory family.</text>
</comment>
<evidence type="ECO:0000259" key="8">
    <source>
        <dbReference type="PROSITE" id="PS50931"/>
    </source>
</evidence>
<keyword evidence="3" id="KW-0238">DNA-binding</keyword>
<reference evidence="9 10" key="1">
    <citation type="submission" date="2020-04" db="EMBL/GenBank/DDBJ databases">
        <title>Rhizobium sp. S-51 isolated from soil.</title>
        <authorList>
            <person name="Dahal R.H."/>
        </authorList>
    </citation>
    <scope>NUCLEOTIDE SEQUENCE [LARGE SCALE GENOMIC DNA]</scope>
    <source>
        <strain evidence="9 10">S-51</strain>
    </source>
</reference>
<dbReference type="RefSeq" id="WP_169586716.1">
    <property type="nucleotide sequence ID" value="NZ_JABBGK010000001.1"/>
</dbReference>
<evidence type="ECO:0000256" key="7">
    <source>
        <dbReference type="ARBA" id="ARBA00083243"/>
    </source>
</evidence>
<comment type="caution">
    <text evidence="9">The sequence shown here is derived from an EMBL/GenBank/DDBJ whole genome shotgun (WGS) entry which is preliminary data.</text>
</comment>
<gene>
    <name evidence="9" type="ORF">HHL25_01900</name>
</gene>
<evidence type="ECO:0000256" key="4">
    <source>
        <dbReference type="ARBA" id="ARBA00023163"/>
    </source>
</evidence>
<dbReference type="Pfam" id="PF00126">
    <property type="entry name" value="HTH_1"/>
    <property type="match status" value="1"/>
</dbReference>
<evidence type="ECO:0000256" key="6">
    <source>
        <dbReference type="ARBA" id="ARBA00067332"/>
    </source>
</evidence>
<dbReference type="FunFam" id="1.10.10.10:FF:000001">
    <property type="entry name" value="LysR family transcriptional regulator"/>
    <property type="match status" value="1"/>
</dbReference>
<evidence type="ECO:0000256" key="2">
    <source>
        <dbReference type="ARBA" id="ARBA00023015"/>
    </source>
</evidence>
<dbReference type="Gene3D" id="1.10.10.10">
    <property type="entry name" value="Winged helix-like DNA-binding domain superfamily/Winged helix DNA-binding domain"/>
    <property type="match status" value="1"/>
</dbReference>
<dbReference type="InterPro" id="IPR058163">
    <property type="entry name" value="LysR-type_TF_proteobact-type"/>
</dbReference>
<feature type="domain" description="HTH lysR-type" evidence="8">
    <location>
        <begin position="7"/>
        <end position="64"/>
    </location>
</feature>
<organism evidence="9 10">
    <name type="scientific">Rhizobium terricola</name>
    <dbReference type="NCBI Taxonomy" id="2728849"/>
    <lineage>
        <taxon>Bacteria</taxon>
        <taxon>Pseudomonadati</taxon>
        <taxon>Pseudomonadota</taxon>
        <taxon>Alphaproteobacteria</taxon>
        <taxon>Hyphomicrobiales</taxon>
        <taxon>Rhizobiaceae</taxon>
        <taxon>Rhizobium/Agrobacterium group</taxon>
        <taxon>Rhizobium</taxon>
    </lineage>
</organism>
<dbReference type="Pfam" id="PF03466">
    <property type="entry name" value="LysR_substrate"/>
    <property type="match status" value="1"/>
</dbReference>
<dbReference type="SUPFAM" id="SSF53850">
    <property type="entry name" value="Periplasmic binding protein-like II"/>
    <property type="match status" value="1"/>
</dbReference>
<dbReference type="AlphaFoldDB" id="A0A7Y0FUH7"/>
<dbReference type="InterPro" id="IPR036390">
    <property type="entry name" value="WH_DNA-bd_sf"/>
</dbReference>
<dbReference type="PANTHER" id="PTHR30537">
    <property type="entry name" value="HTH-TYPE TRANSCRIPTIONAL REGULATOR"/>
    <property type="match status" value="1"/>
</dbReference>
<keyword evidence="10" id="KW-1185">Reference proteome</keyword>
<keyword evidence="2" id="KW-0805">Transcription regulation</keyword>
<dbReference type="InterPro" id="IPR000847">
    <property type="entry name" value="LysR_HTH_N"/>
</dbReference>
<evidence type="ECO:0000256" key="5">
    <source>
        <dbReference type="ARBA" id="ARBA00054626"/>
    </source>
</evidence>
<dbReference type="EMBL" id="JABBGK010000001">
    <property type="protein sequence ID" value="NML72870.1"/>
    <property type="molecule type" value="Genomic_DNA"/>
</dbReference>
<dbReference type="PROSITE" id="PS50931">
    <property type="entry name" value="HTH_LYSR"/>
    <property type="match status" value="1"/>
</dbReference>
<dbReference type="CDD" id="cd08432">
    <property type="entry name" value="PBP2_GcdR_TrpI_HvrB_AmpR_like"/>
    <property type="match status" value="1"/>
</dbReference>
<name>A0A7Y0FUH7_9HYPH</name>
<dbReference type="Gene3D" id="3.40.190.10">
    <property type="entry name" value="Periplasmic binding protein-like II"/>
    <property type="match status" value="2"/>
</dbReference>
<sequence>MKLSKQFPLNALRVFEAVGRLGSFTRAGEELGMTQTAVSYQIKLLEEMIGELLFTRQARQIALTEVGERMLPKVTEGFALLRDTMAQAVRSADEVLEIHSVPTFASHWLARTLGTFQLAHPQIAVRLLRGSKLTDFSREPADVAIRIGIGPWPGLAAHPLVRLTYTPMLSPKLAESIGGVKEPADLLKLAWISDDDGRWKLWFEAAGVGVAPTGARRLNALGALDLEAGAALAGHGVAMLSPFYLQEELATGRLIQPFALSWLDENSYWLVYPESRRTLPKVRKFREWLEATLAPERLAQGLQAQ</sequence>
<keyword evidence="4" id="KW-0804">Transcription</keyword>